<dbReference type="InterPro" id="IPR036691">
    <property type="entry name" value="Endo/exonu/phosph_ase_sf"/>
</dbReference>
<dbReference type="PANTHER" id="PTHR12121:SF36">
    <property type="entry name" value="ENDONUCLEASE_EXONUCLEASE_PHOSPHATASE DOMAIN-CONTAINING PROTEIN"/>
    <property type="match status" value="1"/>
</dbReference>
<dbReference type="InterPro" id="IPR050410">
    <property type="entry name" value="CCR4/nocturin_mRNA_transcr"/>
</dbReference>
<dbReference type="InterPro" id="IPR005135">
    <property type="entry name" value="Endo/exonuclease/phosphatase"/>
</dbReference>
<feature type="compositionally biased region" description="Basic and acidic residues" evidence="2">
    <location>
        <begin position="78"/>
        <end position="105"/>
    </location>
</feature>
<organism evidence="4 5">
    <name type="scientific">Mesocestoides corti</name>
    <name type="common">Flatworm</name>
    <dbReference type="NCBI Taxonomy" id="53468"/>
    <lineage>
        <taxon>Eukaryota</taxon>
        <taxon>Metazoa</taxon>
        <taxon>Spiralia</taxon>
        <taxon>Lophotrochozoa</taxon>
        <taxon>Platyhelminthes</taxon>
        <taxon>Cestoda</taxon>
        <taxon>Eucestoda</taxon>
        <taxon>Cyclophyllidea</taxon>
        <taxon>Mesocestoididae</taxon>
        <taxon>Mesocestoides</taxon>
    </lineage>
</organism>
<keyword evidence="5" id="KW-1185">Reference proteome</keyword>
<dbReference type="Gene3D" id="4.10.280.10">
    <property type="entry name" value="Helix-loop-helix DNA-binding domain"/>
    <property type="match status" value="1"/>
</dbReference>
<evidence type="ECO:0000256" key="2">
    <source>
        <dbReference type="SAM" id="MobiDB-lite"/>
    </source>
</evidence>
<feature type="coiled-coil region" evidence="1">
    <location>
        <begin position="158"/>
        <end position="192"/>
    </location>
</feature>
<dbReference type="SUPFAM" id="SSF47459">
    <property type="entry name" value="HLH, helix-loop-helix DNA-binding domain"/>
    <property type="match status" value="1"/>
</dbReference>
<dbReference type="Proteomes" id="UP000267029">
    <property type="component" value="Unassembled WGS sequence"/>
</dbReference>
<gene>
    <name evidence="4" type="ORF">MCOS_LOCUS7173</name>
</gene>
<sequence>MSHYVPVPKSYDEGDFAGDDDDLDDEDGYDCLSDYDDDLDGGGSAACGEGPSTGSERRDNYTSRSLHHHGGKSSGADVGRHRSDPRRYRTSSDRVISDHADDNRRDHHNHLERKRRASIKGSYSELREAIPSLRGSKASRAVTLQRAVEYIETLTKANREHTKCVDDLTRQNELLEQQIQELYHDYQCLEGNEYTAAQSAAAETSVAAATLTQAGPPAPFNTNSSPAHPTAMPSAASCNVTSSTGSSVPASTAPTINGSYNNTTTSPGGFSIPLRVVPQHHLATENNPSPSDDQPQAMIPTSGLAQLSYAALHLQQKLTPPNTPTVTKSPVSTSTVVATNPPSVARLITVESSTAVPTPSSRITATVPQRIRLSNSLSAGGGKPVVVVPSSGSSTASATFSALDTAVLKARTARPPLDHVVVGSNVEVVSSSSSNMAPSSSSGHPRRVVIVSAQHQECSSPDTFESTQHTETGHSIEFQLPFFPRRTLGMPTRNGRVFILKRPATETLSDFVLRLTAKLNTYFESSPKNDNKTSHNLVLRTTEASLNGGDWKLSDSLEKVFSSSQHMEFCLNVETDKTTQVVFDVRFRPARVKSAKLDLKPFEGCPVCPAIAEENMDMGKSKFEWFVSTNLAASKRDVTWTTEPVHEGFVFTPQSEHVGRLIRLRISPYDPEGLPGLPFGDFKSAGDLSFPDQFIVCPEPVARPPVQVLLHKRIQECAEHVKGSGEFRVVGYNLLAFMYSTTEGGRTFFFRHCPPPYLEPEYRFPLLHREILAYNADLLCLQEVDASHFQCRLSFLLEHAGGFEGCHLNKLLVEVPNGLKELPPPMPVESYPRKGEGVATFFRRDRFRLVKKVTIDSIMLFAESTYKDLAAEFNRLSASGEVPLYLCMRSRGHGLLVLILECRNTGQRLLVANTHLYFHPKAMKLRNIQCRTVRRLLMALAKEYSTMVGPDGEILPLPIILAADLNTPPDSEPYAHLVGTAGTEDETTPATILQPAITFPPGVYTNIVPGFKAILDAVFFTSHSTKCLQVSRAYSLPTEAEVLAAGRCAEEINTVLPPLIEEKDGGLCLPNSQFPSDHLALIVDFLISPYLW</sequence>
<dbReference type="EMBL" id="UXSR01005335">
    <property type="protein sequence ID" value="VDD81170.1"/>
    <property type="molecule type" value="Genomic_DNA"/>
</dbReference>
<protein>
    <recommendedName>
        <fullName evidence="3">BHLH domain-containing protein</fullName>
    </recommendedName>
</protein>
<feature type="domain" description="BHLH" evidence="3">
    <location>
        <begin position="103"/>
        <end position="154"/>
    </location>
</feature>
<feature type="compositionally biased region" description="Polar residues" evidence="2">
    <location>
        <begin position="236"/>
        <end position="268"/>
    </location>
</feature>
<dbReference type="InterPro" id="IPR036638">
    <property type="entry name" value="HLH_DNA-bd_sf"/>
</dbReference>
<name>A0A158QV34_MESCO</name>
<accession>A0A158QV34</accession>
<keyword evidence="1" id="KW-0175">Coiled coil</keyword>
<dbReference type="PROSITE" id="PS50888">
    <property type="entry name" value="BHLH"/>
    <property type="match status" value="1"/>
</dbReference>
<proteinExistence type="predicted"/>
<feature type="region of interest" description="Disordered" evidence="2">
    <location>
        <begin position="1"/>
        <end position="116"/>
    </location>
</feature>
<dbReference type="Gene3D" id="3.60.10.10">
    <property type="entry name" value="Endonuclease/exonuclease/phosphatase"/>
    <property type="match status" value="1"/>
</dbReference>
<evidence type="ECO:0000313" key="4">
    <source>
        <dbReference type="EMBL" id="VDD81170.1"/>
    </source>
</evidence>
<evidence type="ECO:0000313" key="5">
    <source>
        <dbReference type="Proteomes" id="UP000267029"/>
    </source>
</evidence>
<dbReference type="SMART" id="SM00353">
    <property type="entry name" value="HLH"/>
    <property type="match status" value="1"/>
</dbReference>
<dbReference type="AlphaFoldDB" id="A0A158QV34"/>
<dbReference type="Pfam" id="PF00010">
    <property type="entry name" value="HLH"/>
    <property type="match status" value="1"/>
</dbReference>
<dbReference type="Pfam" id="PF03372">
    <property type="entry name" value="Exo_endo_phos"/>
    <property type="match status" value="1"/>
</dbReference>
<evidence type="ECO:0000259" key="3">
    <source>
        <dbReference type="PROSITE" id="PS50888"/>
    </source>
</evidence>
<dbReference type="SUPFAM" id="SSF56219">
    <property type="entry name" value="DNase I-like"/>
    <property type="match status" value="1"/>
</dbReference>
<feature type="compositionally biased region" description="Acidic residues" evidence="2">
    <location>
        <begin position="13"/>
        <end position="40"/>
    </location>
</feature>
<dbReference type="GO" id="GO:0046983">
    <property type="term" value="F:protein dimerization activity"/>
    <property type="evidence" value="ECO:0007669"/>
    <property type="project" value="InterPro"/>
</dbReference>
<dbReference type="GO" id="GO:0000175">
    <property type="term" value="F:3'-5'-RNA exonuclease activity"/>
    <property type="evidence" value="ECO:0007669"/>
    <property type="project" value="TreeGrafter"/>
</dbReference>
<feature type="region of interest" description="Disordered" evidence="2">
    <location>
        <begin position="217"/>
        <end position="273"/>
    </location>
</feature>
<dbReference type="CDD" id="cd11406">
    <property type="entry name" value="bHLHzip_Max"/>
    <property type="match status" value="1"/>
</dbReference>
<feature type="compositionally biased region" description="Basic residues" evidence="2">
    <location>
        <begin position="106"/>
        <end position="116"/>
    </location>
</feature>
<dbReference type="STRING" id="53468.A0A158QV34"/>
<dbReference type="PANTHER" id="PTHR12121">
    <property type="entry name" value="CARBON CATABOLITE REPRESSOR PROTEIN 4"/>
    <property type="match status" value="1"/>
</dbReference>
<dbReference type="InterPro" id="IPR011598">
    <property type="entry name" value="bHLH_dom"/>
</dbReference>
<reference evidence="4 5" key="1">
    <citation type="submission" date="2018-10" db="EMBL/GenBank/DDBJ databases">
        <authorList>
            <consortium name="Pathogen Informatics"/>
        </authorList>
    </citation>
    <scope>NUCLEOTIDE SEQUENCE [LARGE SCALE GENOMIC DNA]</scope>
</reference>
<dbReference type="OrthoDB" id="412787at2759"/>
<evidence type="ECO:0000256" key="1">
    <source>
        <dbReference type="SAM" id="Coils"/>
    </source>
</evidence>